<protein>
    <recommendedName>
        <fullName evidence="3">ASCH domain-containing protein</fullName>
    </recommendedName>
</protein>
<name>A0ABY9MBM1_9BURK</name>
<keyword evidence="2" id="KW-1185">Reference proteome</keyword>
<proteinExistence type="predicted"/>
<dbReference type="Proteomes" id="UP001234798">
    <property type="component" value="Plasmid unnamed"/>
</dbReference>
<evidence type="ECO:0000313" key="2">
    <source>
        <dbReference type="Proteomes" id="UP001234798"/>
    </source>
</evidence>
<dbReference type="EMBL" id="CP132977">
    <property type="protein sequence ID" value="WMD24042.1"/>
    <property type="molecule type" value="Genomic_DNA"/>
</dbReference>
<gene>
    <name evidence="1" type="ORF">RAS12_30895</name>
</gene>
<evidence type="ECO:0008006" key="3">
    <source>
        <dbReference type="Google" id="ProtNLM"/>
    </source>
</evidence>
<dbReference type="RefSeq" id="WP_306952051.1">
    <property type="nucleotide sequence ID" value="NZ_CP132977.1"/>
</dbReference>
<organism evidence="1 2">
    <name type="scientific">Achromobacter seleniivolatilans</name>
    <dbReference type="NCBI Taxonomy" id="3047478"/>
    <lineage>
        <taxon>Bacteria</taxon>
        <taxon>Pseudomonadati</taxon>
        <taxon>Pseudomonadota</taxon>
        <taxon>Betaproteobacteria</taxon>
        <taxon>Burkholderiales</taxon>
        <taxon>Alcaligenaceae</taxon>
        <taxon>Achromobacter</taxon>
    </lineage>
</organism>
<accession>A0ABY9MBM1</accession>
<reference evidence="1 2" key="1">
    <citation type="submission" date="2023-08" db="EMBL/GenBank/DDBJ databases">
        <title>Achromobacter seleniivolatilans sp. nov., isolated from seleniferous soil.</title>
        <authorList>
            <person name="Zhang S."/>
            <person name="Li K."/>
            <person name="Peng J."/>
            <person name="Zhao Q."/>
            <person name="Wang H."/>
            <person name="Guo Y."/>
        </authorList>
    </citation>
    <scope>NUCLEOTIDE SEQUENCE [LARGE SCALE GENOMIC DNA]</scope>
    <source>
        <strain evidence="1 2">R39</strain>
        <plasmid evidence="1 2">unnamed</plasmid>
    </source>
</reference>
<keyword evidence="1" id="KW-0614">Plasmid</keyword>
<evidence type="ECO:0000313" key="1">
    <source>
        <dbReference type="EMBL" id="WMD24042.1"/>
    </source>
</evidence>
<sequence>MDDKFEGNTGINGDTLPPLDCPLAGLPSEVIYERLPSGAAGRAKIERTLLKSLPPNFYFHTGELIKTGQKGVTNLKLIGCEFRQARSGLRVGRWVIPIKGTQQTVVVTQEEIQAVQDAETAARLSDLRRITLVEYRQLVACGLENGHSCPVEIIEDMMSEYRELIRGSWLVGADAQYVINLLHADWIMNPPPIRDSDDLSHL</sequence>
<geneLocation type="plasmid" evidence="1 2">
    <name>unnamed</name>
</geneLocation>